<gene>
    <name evidence="3" type="ORF">A3783_15175</name>
</gene>
<evidence type="ECO:0000256" key="1">
    <source>
        <dbReference type="ARBA" id="ARBA00008270"/>
    </source>
</evidence>
<comment type="caution">
    <text evidence="3">The sequence shown here is derived from an EMBL/GenBank/DDBJ whole genome shotgun (WGS) entry which is preliminary data.</text>
</comment>
<dbReference type="SUPFAM" id="SSF54506">
    <property type="entry name" value="Diaminopimelate epimerase-like"/>
    <property type="match status" value="1"/>
</dbReference>
<proteinExistence type="inferred from homology"/>
<dbReference type="Pfam" id="PF02567">
    <property type="entry name" value="PhzC-PhzF"/>
    <property type="match status" value="1"/>
</dbReference>
<reference evidence="3 4" key="1">
    <citation type="submission" date="2016-03" db="EMBL/GenBank/DDBJ databases">
        <authorList>
            <person name="Cho S.-Y."/>
            <person name="Lim S."/>
            <person name="Kim H."/>
            <person name="Soh E.H."/>
            <person name="Moon J.S."/>
        </authorList>
    </citation>
    <scope>NUCLEOTIDE SEQUENCE [LARGE SCALE GENOMIC DNA]</scope>
    <source>
        <strain evidence="3 4">KCTC 3810</strain>
    </source>
</reference>
<name>A0ABX2V4Z8_9BACL</name>
<dbReference type="EMBL" id="LVVL01000019">
    <property type="protein sequence ID" value="OAN10107.1"/>
    <property type="molecule type" value="Genomic_DNA"/>
</dbReference>
<keyword evidence="4" id="KW-1185">Reference proteome</keyword>
<protein>
    <recommendedName>
        <fullName evidence="5">Phenazine biosynthesis protein PhzF family</fullName>
    </recommendedName>
</protein>
<dbReference type="RefSeq" id="WP_035413944.1">
    <property type="nucleotide sequence ID" value="NZ_LVVL01000019.1"/>
</dbReference>
<comment type="similarity">
    <text evidence="1">Belongs to the PhzF family.</text>
</comment>
<dbReference type="PANTHER" id="PTHR13774">
    <property type="entry name" value="PHENAZINE BIOSYNTHESIS PROTEIN"/>
    <property type="match status" value="1"/>
</dbReference>
<dbReference type="PIRSF" id="PIRSF016184">
    <property type="entry name" value="PhzC_PhzF"/>
    <property type="match status" value="1"/>
</dbReference>
<dbReference type="Gene3D" id="3.10.310.10">
    <property type="entry name" value="Diaminopimelate Epimerase, Chain A, domain 1"/>
    <property type="match status" value="2"/>
</dbReference>
<evidence type="ECO:0000313" key="3">
    <source>
        <dbReference type="EMBL" id="OAN10107.1"/>
    </source>
</evidence>
<evidence type="ECO:0000313" key="4">
    <source>
        <dbReference type="Proteomes" id="UP000078447"/>
    </source>
</evidence>
<organism evidence="3 4">
    <name type="scientific">Exiguobacterium undae</name>
    <dbReference type="NCBI Taxonomy" id="169177"/>
    <lineage>
        <taxon>Bacteria</taxon>
        <taxon>Bacillati</taxon>
        <taxon>Bacillota</taxon>
        <taxon>Bacilli</taxon>
        <taxon>Bacillales</taxon>
        <taxon>Bacillales Family XII. Incertae Sedis</taxon>
        <taxon>Exiguobacterium</taxon>
    </lineage>
</organism>
<evidence type="ECO:0008006" key="5">
    <source>
        <dbReference type="Google" id="ProtNLM"/>
    </source>
</evidence>
<accession>A0ABX2V4Z8</accession>
<sequence length="291" mass="32179">MNVTVLHYDVFTETPGHGNPAGVVLQADHLTHQQMQSIAHVAGFTETTFVQRSSNATWRMRYFAPGKEMNLCGHGTIAALTALEQASQIPQTFTVNTQAGILEGKQVALKTRFRLRQGSPRIVPFQGAVRPILVTIGLDIKHLDDRLPIVYGNTGNWTLILPIRRLMDFKRMRPDNEQFQQVLTAFPTASVHPICLETYHTAHLHGRHFSASGAGTVEDPVTGTACGVMGVYHRLFIDPLSTEIIRIEQGHEMNRPGTVDILVSGTDSDPSQWQVEMEGGSIFVGARYITI</sequence>
<keyword evidence="2" id="KW-0413">Isomerase</keyword>
<dbReference type="Proteomes" id="UP000078447">
    <property type="component" value="Unassembled WGS sequence"/>
</dbReference>
<dbReference type="PANTHER" id="PTHR13774:SF17">
    <property type="entry name" value="PHENAZINE BIOSYNTHESIS-LIKE DOMAIN-CONTAINING PROTEIN"/>
    <property type="match status" value="1"/>
</dbReference>
<dbReference type="NCBIfam" id="TIGR00654">
    <property type="entry name" value="PhzF_family"/>
    <property type="match status" value="1"/>
</dbReference>
<evidence type="ECO:0000256" key="2">
    <source>
        <dbReference type="ARBA" id="ARBA00023235"/>
    </source>
</evidence>
<dbReference type="InterPro" id="IPR003719">
    <property type="entry name" value="Phenazine_PhzF-like"/>
</dbReference>